<accession>A0AAD5MJW7</accession>
<comment type="caution">
    <text evidence="1">The sequence shown here is derived from an EMBL/GenBank/DDBJ whole genome shotgun (WGS) entry which is preliminary data.</text>
</comment>
<proteinExistence type="predicted"/>
<dbReference type="AlphaFoldDB" id="A0AAD5MJW7"/>
<keyword evidence="2" id="KW-1185">Reference proteome</keyword>
<reference evidence="1" key="1">
    <citation type="submission" date="2021-06" db="EMBL/GenBank/DDBJ databases">
        <title>Parelaphostrongylus tenuis whole genome reference sequence.</title>
        <authorList>
            <person name="Garwood T.J."/>
            <person name="Larsen P.A."/>
            <person name="Fountain-Jones N.M."/>
            <person name="Garbe J.R."/>
            <person name="Macchietto M.G."/>
            <person name="Kania S.A."/>
            <person name="Gerhold R.W."/>
            <person name="Richards J.E."/>
            <person name="Wolf T.M."/>
        </authorList>
    </citation>
    <scope>NUCLEOTIDE SEQUENCE</scope>
    <source>
        <strain evidence="1">MNPRO001-30</strain>
        <tissue evidence="1">Meninges</tissue>
    </source>
</reference>
<protein>
    <submittedName>
        <fullName evidence="1">Uncharacterized protein</fullName>
    </submittedName>
</protein>
<dbReference type="EMBL" id="JAHQIW010003656">
    <property type="protein sequence ID" value="KAJ1359630.1"/>
    <property type="molecule type" value="Genomic_DNA"/>
</dbReference>
<name>A0AAD5MJW7_PARTN</name>
<evidence type="ECO:0000313" key="1">
    <source>
        <dbReference type="EMBL" id="KAJ1359630.1"/>
    </source>
</evidence>
<dbReference type="Proteomes" id="UP001196413">
    <property type="component" value="Unassembled WGS sequence"/>
</dbReference>
<sequence>MVFRFLRALLNDERFIQQLSESAPIRALAKTIVRGGKTLEERVEKMAVSSQIDRFTKTFKEEYQKSLKK</sequence>
<gene>
    <name evidence="1" type="ORF">KIN20_018404</name>
</gene>
<organism evidence="1 2">
    <name type="scientific">Parelaphostrongylus tenuis</name>
    <name type="common">Meningeal worm</name>
    <dbReference type="NCBI Taxonomy" id="148309"/>
    <lineage>
        <taxon>Eukaryota</taxon>
        <taxon>Metazoa</taxon>
        <taxon>Ecdysozoa</taxon>
        <taxon>Nematoda</taxon>
        <taxon>Chromadorea</taxon>
        <taxon>Rhabditida</taxon>
        <taxon>Rhabditina</taxon>
        <taxon>Rhabditomorpha</taxon>
        <taxon>Strongyloidea</taxon>
        <taxon>Metastrongylidae</taxon>
        <taxon>Parelaphostrongylus</taxon>
    </lineage>
</organism>
<evidence type="ECO:0000313" key="2">
    <source>
        <dbReference type="Proteomes" id="UP001196413"/>
    </source>
</evidence>